<evidence type="ECO:0000313" key="6">
    <source>
        <dbReference type="Proteomes" id="UP000318528"/>
    </source>
</evidence>
<evidence type="ECO:0000313" key="5">
    <source>
        <dbReference type="EMBL" id="TRX10180.1"/>
    </source>
</evidence>
<proteinExistence type="predicted"/>
<feature type="domain" description="DUF7088" evidence="3">
    <location>
        <begin position="37"/>
        <end position="143"/>
    </location>
</feature>
<keyword evidence="6" id="KW-1185">Reference proteome</keyword>
<dbReference type="Proteomes" id="UP000318669">
    <property type="component" value="Unassembled WGS sequence"/>
</dbReference>
<sequence length="561" mass="63484">MTTSKKKNLKSVLITIAVLLLLNIIGSSFFHRFDLTKDKRYTLSTTSLNIIKQVKNPLSIKVYMQGDLPAEFKRLQQETKQLLEEFQAYNKNIIFEFVDPLENKDESMDNIKELYRKGLTPINIAVDDKGKQSQSMVFPWAIAVYDNKEVNIPLLKNIMGASTTQKVIGSVQHLEYSIAEGLNKITKAKQKKIAVIKGNGELQDIVMAKFLLQVRESYHIGPFTLDSVAKNPIGSLEALEKYDLAVIAKPTETFTDAEKQVLDQFIINGGKTLWLIDQVSAEMDSLYNASGATLAYPRDLNLNDMFFKYGIRINPDLVKDEQGSPIKLATGEQGSATQFQEFNWKFAPQVYPNSLHPIVKNLGGIKFDFANPIDTLKNGINKTILLQSSQYSKKIGTPTEINLNSVAEETSPNDYLNKGNIPLSVLLEGSFHSIFENRVLPFDQKTFQATGKDNKMIVIGDGDLIKNQLDKNFQPVELGYDQRSGNLYDNKDFLINCINYLLDDNGLINIRSKDLDLPLLDKEKVYENYTRTQFITIGLPILILLLFGVLFTFLRKRKYSK</sequence>
<accession>A0A553BPK8</accession>
<reference evidence="6 7" key="1">
    <citation type="submission" date="2019-07" db="EMBL/GenBank/DDBJ databases">
        <title>Novel species of Flavobacterium.</title>
        <authorList>
            <person name="Liu Q."/>
            <person name="Xin Y.-H."/>
        </authorList>
    </citation>
    <scope>NUCLEOTIDE SEQUENCE [LARGE SCALE GENOMIC DNA]</scope>
    <source>
        <strain evidence="4 6">GSP39</strain>
        <strain evidence="5 7">GSR22</strain>
    </source>
</reference>
<evidence type="ECO:0000259" key="2">
    <source>
        <dbReference type="Pfam" id="PF09822"/>
    </source>
</evidence>
<evidence type="ECO:0000256" key="1">
    <source>
        <dbReference type="SAM" id="Phobius"/>
    </source>
</evidence>
<feature type="transmembrane region" description="Helical" evidence="1">
    <location>
        <begin position="534"/>
        <end position="554"/>
    </location>
</feature>
<dbReference type="NCBIfam" id="TIGR03521">
    <property type="entry name" value="GldG"/>
    <property type="match status" value="1"/>
</dbReference>
<protein>
    <submittedName>
        <fullName evidence="5">Gliding motility-associated ABC transporter substrate-binding protein GldG</fullName>
    </submittedName>
</protein>
<dbReference type="OrthoDB" id="9777219at2"/>
<evidence type="ECO:0000313" key="4">
    <source>
        <dbReference type="EMBL" id="TRX06065.1"/>
    </source>
</evidence>
<feature type="domain" description="ABC-type uncharacterised transport system" evidence="2">
    <location>
        <begin position="190"/>
        <end position="497"/>
    </location>
</feature>
<gene>
    <name evidence="5" type="primary">gldG</name>
    <name evidence="5" type="ORF">FNW11_08485</name>
    <name evidence="4" type="ORF">FNW12_08950</name>
</gene>
<keyword evidence="1" id="KW-0812">Transmembrane</keyword>
<dbReference type="InterPro" id="IPR019196">
    <property type="entry name" value="ABC_transp_unknown"/>
</dbReference>
<evidence type="ECO:0000313" key="7">
    <source>
        <dbReference type="Proteomes" id="UP000318669"/>
    </source>
</evidence>
<dbReference type="InterPro" id="IPR019863">
    <property type="entry name" value="Motility-assoc_ABC-rel_GldG"/>
</dbReference>
<organism evidence="5 7">
    <name type="scientific">Flavobacterium gawalongense</name>
    <dbReference type="NCBI Taxonomy" id="2594432"/>
    <lineage>
        <taxon>Bacteria</taxon>
        <taxon>Pseudomonadati</taxon>
        <taxon>Bacteroidota</taxon>
        <taxon>Flavobacteriia</taxon>
        <taxon>Flavobacteriales</taxon>
        <taxon>Flavobacteriaceae</taxon>
        <taxon>Flavobacterium</taxon>
    </lineage>
</organism>
<dbReference type="Proteomes" id="UP000318528">
    <property type="component" value="Unassembled WGS sequence"/>
</dbReference>
<keyword evidence="1" id="KW-0472">Membrane</keyword>
<dbReference type="EMBL" id="VJZL01000011">
    <property type="protein sequence ID" value="TRX10180.1"/>
    <property type="molecule type" value="Genomic_DNA"/>
</dbReference>
<dbReference type="Pfam" id="PF23357">
    <property type="entry name" value="DUF7088"/>
    <property type="match status" value="1"/>
</dbReference>
<dbReference type="InterPro" id="IPR055396">
    <property type="entry name" value="DUF7088"/>
</dbReference>
<keyword evidence="1" id="KW-1133">Transmembrane helix</keyword>
<dbReference type="EMBL" id="VJZN01000013">
    <property type="protein sequence ID" value="TRX06065.1"/>
    <property type="molecule type" value="Genomic_DNA"/>
</dbReference>
<dbReference type="AlphaFoldDB" id="A0A553BPK8"/>
<comment type="caution">
    <text evidence="5">The sequence shown here is derived from an EMBL/GenBank/DDBJ whole genome shotgun (WGS) entry which is preliminary data.</text>
</comment>
<dbReference type="Pfam" id="PF09822">
    <property type="entry name" value="ABC_transp_aux"/>
    <property type="match status" value="1"/>
</dbReference>
<dbReference type="RefSeq" id="WP_143387424.1">
    <property type="nucleotide sequence ID" value="NZ_VJZL01000011.1"/>
</dbReference>
<name>A0A553BPK8_9FLAO</name>
<evidence type="ECO:0000259" key="3">
    <source>
        <dbReference type="Pfam" id="PF23357"/>
    </source>
</evidence>